<keyword evidence="1" id="KW-0812">Transmembrane</keyword>
<keyword evidence="1" id="KW-0472">Membrane</keyword>
<evidence type="ECO:0000256" key="1">
    <source>
        <dbReference type="SAM" id="Phobius"/>
    </source>
</evidence>
<feature type="transmembrane region" description="Helical" evidence="1">
    <location>
        <begin position="140"/>
        <end position="164"/>
    </location>
</feature>
<dbReference type="OrthoDB" id="709028at2"/>
<feature type="transmembrane region" description="Helical" evidence="1">
    <location>
        <begin position="41"/>
        <end position="62"/>
    </location>
</feature>
<dbReference type="EMBL" id="FOQT01000005">
    <property type="protein sequence ID" value="SFI56208.1"/>
    <property type="molecule type" value="Genomic_DNA"/>
</dbReference>
<evidence type="ECO:0008006" key="4">
    <source>
        <dbReference type="Google" id="ProtNLM"/>
    </source>
</evidence>
<evidence type="ECO:0000313" key="3">
    <source>
        <dbReference type="Proteomes" id="UP000198931"/>
    </source>
</evidence>
<accession>A0A1I3J8A8</accession>
<feature type="transmembrane region" description="Helical" evidence="1">
    <location>
        <begin position="176"/>
        <end position="198"/>
    </location>
</feature>
<feature type="transmembrane region" description="Helical" evidence="1">
    <location>
        <begin position="92"/>
        <end position="115"/>
    </location>
</feature>
<dbReference type="Proteomes" id="UP000198931">
    <property type="component" value="Unassembled WGS sequence"/>
</dbReference>
<dbReference type="STRING" id="1125876.SAMN05443292_2975"/>
<keyword evidence="3" id="KW-1185">Reference proteome</keyword>
<protein>
    <recommendedName>
        <fullName evidence="4">Beta-carotene 15,15'-monooxygenase</fullName>
    </recommendedName>
</protein>
<gene>
    <name evidence="2" type="ORF">SAMN05443292_2975</name>
</gene>
<dbReference type="AlphaFoldDB" id="A0A1I3J8A8"/>
<sequence length="222" mass="25835">MSDFNLDDLKKSWQQQDSQSKYAPSEISQMLHKKSRNYVKYIFYISAVEFLIFFGLSIFYIFKAENDSSFLNILKKLGVTPTSELQQSFSHLYIGLKIVSLIITAYFVVQFYLNYKKIKIQDNLKLLILQIVKFRKTVNAFIFTNIALLILFMVVSTVFIFNIFTTQNISLSHPTLIAFLIGLTLTTLLAVGLIWIYYKIVYGIIMRRLGRNLSELQKIDSE</sequence>
<name>A0A1I3J8A8_9FLAO</name>
<organism evidence="2 3">
    <name type="scientific">Halpernia frigidisoli</name>
    <dbReference type="NCBI Taxonomy" id="1125876"/>
    <lineage>
        <taxon>Bacteria</taxon>
        <taxon>Pseudomonadati</taxon>
        <taxon>Bacteroidota</taxon>
        <taxon>Flavobacteriia</taxon>
        <taxon>Flavobacteriales</taxon>
        <taxon>Weeksellaceae</taxon>
        <taxon>Chryseobacterium group</taxon>
        <taxon>Halpernia</taxon>
    </lineage>
</organism>
<evidence type="ECO:0000313" key="2">
    <source>
        <dbReference type="EMBL" id="SFI56208.1"/>
    </source>
</evidence>
<reference evidence="2 3" key="1">
    <citation type="submission" date="2016-10" db="EMBL/GenBank/DDBJ databases">
        <authorList>
            <person name="de Groot N.N."/>
        </authorList>
    </citation>
    <scope>NUCLEOTIDE SEQUENCE [LARGE SCALE GENOMIC DNA]</scope>
    <source>
        <strain evidence="2 3">DSM 26000</strain>
    </source>
</reference>
<keyword evidence="1" id="KW-1133">Transmembrane helix</keyword>
<dbReference type="RefSeq" id="WP_090082662.1">
    <property type="nucleotide sequence ID" value="NZ_FOQT01000005.1"/>
</dbReference>
<proteinExistence type="predicted"/>